<dbReference type="Proteomes" id="UP000010164">
    <property type="component" value="Unassembled WGS sequence"/>
</dbReference>
<dbReference type="InterPro" id="IPR014984">
    <property type="entry name" value="HopJ"/>
</dbReference>
<accession>L0WIM9</accession>
<dbReference type="AlphaFoldDB" id="L0WIM9"/>
<comment type="caution">
    <text evidence="1">The sequence shown here is derived from an EMBL/GenBank/DDBJ whole genome shotgun (WGS) entry which is preliminary data.</text>
</comment>
<organism evidence="1 2">
    <name type="scientific">Alcanivorax hongdengensis A-11-3</name>
    <dbReference type="NCBI Taxonomy" id="1177179"/>
    <lineage>
        <taxon>Bacteria</taxon>
        <taxon>Pseudomonadati</taxon>
        <taxon>Pseudomonadota</taxon>
        <taxon>Gammaproteobacteria</taxon>
        <taxon>Oceanospirillales</taxon>
        <taxon>Alcanivoracaceae</taxon>
        <taxon>Alcanivorax</taxon>
    </lineage>
</organism>
<dbReference type="PATRIC" id="fig|1177179.3.peg.493"/>
<dbReference type="STRING" id="1177179.A11A3_02487"/>
<dbReference type="RefSeq" id="WP_008927684.1">
    <property type="nucleotide sequence ID" value="NZ_AMRJ01000002.1"/>
</dbReference>
<dbReference type="Pfam" id="PF08888">
    <property type="entry name" value="HopJ"/>
    <property type="match status" value="1"/>
</dbReference>
<proteinExistence type="predicted"/>
<sequence length="121" mass="13337">MSNSVETLLFALKLMPEAVAFEQVQAAIDENYHYTPTRFTNGSGEDMVVNEAGTNEGSCKIFAFAKLHRLNDAQTLACFGHFFREHVLGNPGGDDHANIRTFMRHGHAGIHFDGDALSPKN</sequence>
<keyword evidence="2" id="KW-1185">Reference proteome</keyword>
<evidence type="ECO:0000313" key="2">
    <source>
        <dbReference type="Proteomes" id="UP000010164"/>
    </source>
</evidence>
<name>L0WIM9_9GAMM</name>
<reference evidence="1 2" key="1">
    <citation type="journal article" date="2012" name="J. Bacteriol.">
        <title>Genome Sequence of the Alkane-Degrading Bacterium Alcanivorax hongdengensis Type Strain A-11-3.</title>
        <authorList>
            <person name="Lai Q."/>
            <person name="Shao Z."/>
        </authorList>
    </citation>
    <scope>NUCLEOTIDE SEQUENCE [LARGE SCALE GENOMIC DNA]</scope>
    <source>
        <strain evidence="1 2">A-11-3</strain>
    </source>
</reference>
<dbReference type="OrthoDB" id="9790826at2"/>
<dbReference type="Gene3D" id="3.20.160.10">
    <property type="entry name" value="vpa0580 domain like"/>
    <property type="match status" value="1"/>
</dbReference>
<dbReference type="eggNOG" id="ENOG5032RP0">
    <property type="taxonomic scope" value="Bacteria"/>
</dbReference>
<evidence type="ECO:0000313" key="1">
    <source>
        <dbReference type="EMBL" id="EKF75700.1"/>
    </source>
</evidence>
<dbReference type="InterPro" id="IPR038604">
    <property type="entry name" value="HopJ_sf"/>
</dbReference>
<gene>
    <name evidence="1" type="ORF">A11A3_02487</name>
</gene>
<evidence type="ECO:0008006" key="3">
    <source>
        <dbReference type="Google" id="ProtNLM"/>
    </source>
</evidence>
<protein>
    <recommendedName>
        <fullName evidence="3">Type III effector</fullName>
    </recommendedName>
</protein>
<dbReference type="EMBL" id="AMRJ01000002">
    <property type="protein sequence ID" value="EKF75700.1"/>
    <property type="molecule type" value="Genomic_DNA"/>
</dbReference>